<protein>
    <recommendedName>
        <fullName evidence="3">DUF4926 domain-containing protein</fullName>
    </recommendedName>
</protein>
<evidence type="ECO:0000313" key="1">
    <source>
        <dbReference type="EMBL" id="MFE8701034.1"/>
    </source>
</evidence>
<keyword evidence="2" id="KW-1185">Reference proteome</keyword>
<sequence>MDIQELKSLLKPGDLVTVQTPMFQGDGVVFAIFPKERFPIQLELTQPDGDGHAMKRVAWAEIKFWQPN</sequence>
<dbReference type="RefSeq" id="WP_389360795.1">
    <property type="nucleotide sequence ID" value="NZ_JBIACK010000004.1"/>
</dbReference>
<dbReference type="EMBL" id="JBIACK010000004">
    <property type="protein sequence ID" value="MFE8701034.1"/>
    <property type="molecule type" value="Genomic_DNA"/>
</dbReference>
<dbReference type="Proteomes" id="UP001601059">
    <property type="component" value="Unassembled WGS sequence"/>
</dbReference>
<proteinExistence type="predicted"/>
<evidence type="ECO:0000313" key="2">
    <source>
        <dbReference type="Proteomes" id="UP001601059"/>
    </source>
</evidence>
<name>A0ABW6KBC8_9BACI</name>
<reference evidence="1 2" key="1">
    <citation type="submission" date="2024-08" db="EMBL/GenBank/DDBJ databases">
        <title>Two novel Cytobacillus novel species.</title>
        <authorList>
            <person name="Liu G."/>
        </authorList>
    </citation>
    <scope>NUCLEOTIDE SEQUENCE [LARGE SCALE GENOMIC DNA]</scope>
    <source>
        <strain evidence="1 2">FJAT-54145</strain>
    </source>
</reference>
<gene>
    <name evidence="1" type="ORF">ACFYKX_10435</name>
</gene>
<organism evidence="1 2">
    <name type="scientific">Cytobacillus spartinae</name>
    <dbReference type="NCBI Taxonomy" id="3299023"/>
    <lineage>
        <taxon>Bacteria</taxon>
        <taxon>Bacillati</taxon>
        <taxon>Bacillota</taxon>
        <taxon>Bacilli</taxon>
        <taxon>Bacillales</taxon>
        <taxon>Bacillaceae</taxon>
        <taxon>Cytobacillus</taxon>
    </lineage>
</organism>
<accession>A0ABW6KBC8</accession>
<comment type="caution">
    <text evidence="1">The sequence shown here is derived from an EMBL/GenBank/DDBJ whole genome shotgun (WGS) entry which is preliminary data.</text>
</comment>
<evidence type="ECO:0008006" key="3">
    <source>
        <dbReference type="Google" id="ProtNLM"/>
    </source>
</evidence>